<dbReference type="EMBL" id="MCFL01000030">
    <property type="protein sequence ID" value="ORZ34189.1"/>
    <property type="molecule type" value="Genomic_DNA"/>
</dbReference>
<feature type="compositionally biased region" description="Gly residues" evidence="1">
    <location>
        <begin position="210"/>
        <end position="220"/>
    </location>
</feature>
<dbReference type="AlphaFoldDB" id="A0A1Y2HI43"/>
<sequence length="257" mass="28114">MLCLASSSLKQGTNVPVDNYVAGDIQLHHPEMVITDLIRHHFVQVFFGAYVDPRSDDVFGLDHPYGKLGSAATIWTRITAILRFIAEPPVDVLGEMTPDEWKRAMFHQLVHWDHFRVTIATHHQDLVRVKDTHVAAGIAIPGRIVDLAAVAIAVAQYKRTQFAFTAEALAQAPPTIRTFASPDVNVPVNPFIAVVANRGPGLIAHRPAGAAGGSGTGSGKGRLRVQRASMARRNKRLPTQAHDEVEDQQDDDDETQS</sequence>
<name>A0A1Y2HI43_9FUNG</name>
<evidence type="ECO:0000313" key="3">
    <source>
        <dbReference type="Proteomes" id="UP000193411"/>
    </source>
</evidence>
<feature type="compositionally biased region" description="Acidic residues" evidence="1">
    <location>
        <begin position="244"/>
        <end position="257"/>
    </location>
</feature>
<evidence type="ECO:0000256" key="1">
    <source>
        <dbReference type="SAM" id="MobiDB-lite"/>
    </source>
</evidence>
<reference evidence="2 3" key="1">
    <citation type="submission" date="2016-07" db="EMBL/GenBank/DDBJ databases">
        <title>Pervasive Adenine N6-methylation of Active Genes in Fungi.</title>
        <authorList>
            <consortium name="DOE Joint Genome Institute"/>
            <person name="Mondo S.J."/>
            <person name="Dannebaum R.O."/>
            <person name="Kuo R.C."/>
            <person name="Labutti K."/>
            <person name="Haridas S."/>
            <person name="Kuo A."/>
            <person name="Salamov A."/>
            <person name="Ahrendt S.R."/>
            <person name="Lipzen A."/>
            <person name="Sullivan W."/>
            <person name="Andreopoulos W.B."/>
            <person name="Clum A."/>
            <person name="Lindquist E."/>
            <person name="Daum C."/>
            <person name="Ramamoorthy G.K."/>
            <person name="Gryganskyi A."/>
            <person name="Culley D."/>
            <person name="Magnuson J.K."/>
            <person name="James T.Y."/>
            <person name="O'Malley M.A."/>
            <person name="Stajich J.E."/>
            <person name="Spatafora J.W."/>
            <person name="Visel A."/>
            <person name="Grigoriev I.V."/>
        </authorList>
    </citation>
    <scope>NUCLEOTIDE SEQUENCE [LARGE SCALE GENOMIC DNA]</scope>
    <source>
        <strain evidence="2 3">PL171</strain>
    </source>
</reference>
<comment type="caution">
    <text evidence="2">The sequence shown here is derived from an EMBL/GenBank/DDBJ whole genome shotgun (WGS) entry which is preliminary data.</text>
</comment>
<evidence type="ECO:0000313" key="2">
    <source>
        <dbReference type="EMBL" id="ORZ34189.1"/>
    </source>
</evidence>
<accession>A0A1Y2HI43</accession>
<keyword evidence="3" id="KW-1185">Reference proteome</keyword>
<organism evidence="2 3">
    <name type="scientific">Catenaria anguillulae PL171</name>
    <dbReference type="NCBI Taxonomy" id="765915"/>
    <lineage>
        <taxon>Eukaryota</taxon>
        <taxon>Fungi</taxon>
        <taxon>Fungi incertae sedis</taxon>
        <taxon>Blastocladiomycota</taxon>
        <taxon>Blastocladiomycetes</taxon>
        <taxon>Blastocladiales</taxon>
        <taxon>Catenariaceae</taxon>
        <taxon>Catenaria</taxon>
    </lineage>
</organism>
<proteinExistence type="predicted"/>
<dbReference type="Proteomes" id="UP000193411">
    <property type="component" value="Unassembled WGS sequence"/>
</dbReference>
<protein>
    <submittedName>
        <fullName evidence="2">Uncharacterized protein</fullName>
    </submittedName>
</protein>
<feature type="compositionally biased region" description="Basic residues" evidence="1">
    <location>
        <begin position="221"/>
        <end position="236"/>
    </location>
</feature>
<feature type="region of interest" description="Disordered" evidence="1">
    <location>
        <begin position="206"/>
        <end position="257"/>
    </location>
</feature>
<gene>
    <name evidence="2" type="ORF">BCR44DRAFT_63761</name>
</gene>